<dbReference type="PANTHER" id="PTHR45614">
    <property type="entry name" value="MYB PROTEIN-RELATED"/>
    <property type="match status" value="1"/>
</dbReference>
<dbReference type="PROSITE" id="PS51294">
    <property type="entry name" value="HTH_MYB"/>
    <property type="match status" value="2"/>
</dbReference>
<dbReference type="eggNOG" id="KOG0048">
    <property type="taxonomic scope" value="Eukaryota"/>
</dbReference>
<feature type="region of interest" description="Disordered" evidence="1">
    <location>
        <begin position="1"/>
        <end position="30"/>
    </location>
</feature>
<dbReference type="InterPro" id="IPR009057">
    <property type="entry name" value="Homeodomain-like_sf"/>
</dbReference>
<evidence type="ECO:0000256" key="1">
    <source>
        <dbReference type="SAM" id="MobiDB-lite"/>
    </source>
</evidence>
<dbReference type="AlphaFoldDB" id="A2DUM0"/>
<dbReference type="VEuPathDB" id="TrichDB:TVAGG3_0662870"/>
<evidence type="ECO:0000259" key="3">
    <source>
        <dbReference type="PROSITE" id="PS51294"/>
    </source>
</evidence>
<dbReference type="CDD" id="cd00167">
    <property type="entry name" value="SANT"/>
    <property type="match status" value="2"/>
</dbReference>
<feature type="domain" description="Myb-like" evidence="2">
    <location>
        <begin position="84"/>
        <end position="127"/>
    </location>
</feature>
<dbReference type="PANTHER" id="PTHR45614:SF69">
    <property type="entry name" value="CHROMOSOME UNDETERMINED SCAFFOLD_38, WHOLE GENOME SHOTGUN SEQUENCE"/>
    <property type="match status" value="1"/>
</dbReference>
<dbReference type="InterPro" id="IPR001005">
    <property type="entry name" value="SANT/Myb"/>
</dbReference>
<keyword evidence="5" id="KW-1185">Reference proteome</keyword>
<evidence type="ECO:0000259" key="2">
    <source>
        <dbReference type="PROSITE" id="PS50090"/>
    </source>
</evidence>
<dbReference type="Proteomes" id="UP000001542">
    <property type="component" value="Unassembled WGS sequence"/>
</dbReference>
<reference evidence="4" key="1">
    <citation type="submission" date="2006-10" db="EMBL/GenBank/DDBJ databases">
        <authorList>
            <person name="Amadeo P."/>
            <person name="Zhao Q."/>
            <person name="Wortman J."/>
            <person name="Fraser-Liggett C."/>
            <person name="Carlton J."/>
        </authorList>
    </citation>
    <scope>NUCLEOTIDE SEQUENCE</scope>
    <source>
        <strain evidence="4">G3</strain>
    </source>
</reference>
<organism evidence="4 5">
    <name type="scientific">Trichomonas vaginalis (strain ATCC PRA-98 / G3)</name>
    <dbReference type="NCBI Taxonomy" id="412133"/>
    <lineage>
        <taxon>Eukaryota</taxon>
        <taxon>Metamonada</taxon>
        <taxon>Parabasalia</taxon>
        <taxon>Trichomonadida</taxon>
        <taxon>Trichomonadidae</taxon>
        <taxon>Trichomonas</taxon>
    </lineage>
</organism>
<evidence type="ECO:0000313" key="4">
    <source>
        <dbReference type="EMBL" id="EAY15911.1"/>
    </source>
</evidence>
<dbReference type="VEuPathDB" id="TrichDB:TVAG_165390"/>
<dbReference type="Pfam" id="PF00249">
    <property type="entry name" value="Myb_DNA-binding"/>
    <property type="match status" value="2"/>
</dbReference>
<feature type="domain" description="Myb-like" evidence="2">
    <location>
        <begin position="32"/>
        <end position="76"/>
    </location>
</feature>
<dbReference type="GO" id="GO:0000978">
    <property type="term" value="F:RNA polymerase II cis-regulatory region sequence-specific DNA binding"/>
    <property type="evidence" value="ECO:0000318"/>
    <property type="project" value="GO_Central"/>
</dbReference>
<dbReference type="InterPro" id="IPR050560">
    <property type="entry name" value="MYB_TF"/>
</dbReference>
<dbReference type="GO" id="GO:0000981">
    <property type="term" value="F:DNA-binding transcription factor activity, RNA polymerase II-specific"/>
    <property type="evidence" value="ECO:0000318"/>
    <property type="project" value="GO_Central"/>
</dbReference>
<accession>A2DUM0</accession>
<feature type="compositionally biased region" description="Low complexity" evidence="1">
    <location>
        <begin position="1"/>
        <end position="22"/>
    </location>
</feature>
<evidence type="ECO:0000313" key="5">
    <source>
        <dbReference type="Proteomes" id="UP000001542"/>
    </source>
</evidence>
<gene>
    <name evidence="4" type="ORF">TVAG_165390</name>
</gene>
<dbReference type="SUPFAM" id="SSF46689">
    <property type="entry name" value="Homeodomain-like"/>
    <property type="match status" value="1"/>
</dbReference>
<dbReference type="EMBL" id="DS113249">
    <property type="protein sequence ID" value="EAY15911.1"/>
    <property type="molecule type" value="Genomic_DNA"/>
</dbReference>
<dbReference type="PROSITE" id="PS50090">
    <property type="entry name" value="MYB_LIKE"/>
    <property type="match status" value="2"/>
</dbReference>
<dbReference type="SMART" id="SM00717">
    <property type="entry name" value="SANT"/>
    <property type="match status" value="2"/>
</dbReference>
<dbReference type="GO" id="GO:0006355">
    <property type="term" value="P:regulation of DNA-templated transcription"/>
    <property type="evidence" value="ECO:0000318"/>
    <property type="project" value="GO_Central"/>
</dbReference>
<name>A2DUM0_TRIV3</name>
<dbReference type="SMR" id="A2DUM0"/>
<keyword evidence="4" id="KW-0238">DNA-binding</keyword>
<feature type="domain" description="HTH myb-type" evidence="3">
    <location>
        <begin position="32"/>
        <end position="80"/>
    </location>
</feature>
<dbReference type="InterPro" id="IPR017930">
    <property type="entry name" value="Myb_dom"/>
</dbReference>
<protein>
    <submittedName>
        <fullName evidence="4">Myb-like DNA-binding domain containing protein</fullName>
    </submittedName>
</protein>
<feature type="domain" description="HTH myb-type" evidence="3">
    <location>
        <begin position="84"/>
        <end position="131"/>
    </location>
</feature>
<sequence length="240" mass="27803">MNSSSSYSSSSSESDDASYTSSPATTGKYGKRFTKEEDALLKELAKDKKNRTWKEIATFLPGRTACQCRDRYNQYLFKEVVSKPWTSEEDEVIVEKYRLYGPHWVKISQFLPGRSGNNIKNRWNSALTKYHGIQHKNARQERRSKKDKWVQQYKQNDELSIPINQTFAVPQQSIQNQTAYPYIIQQSVTSYHDIANSISDPNSIMTNQNLTKVFNSLDDSEVAIESLFEQCNDEFQNFVF</sequence>
<dbReference type="KEGG" id="tva:4773918"/>
<dbReference type="Gene3D" id="1.10.10.60">
    <property type="entry name" value="Homeodomain-like"/>
    <property type="match status" value="2"/>
</dbReference>
<dbReference type="GO" id="GO:0005634">
    <property type="term" value="C:nucleus"/>
    <property type="evidence" value="ECO:0000318"/>
    <property type="project" value="GO_Central"/>
</dbReference>
<dbReference type="InParanoid" id="A2DUM0"/>
<reference evidence="4" key="2">
    <citation type="journal article" date="2007" name="Science">
        <title>Draft genome sequence of the sexually transmitted pathogen Trichomonas vaginalis.</title>
        <authorList>
            <person name="Carlton J.M."/>
            <person name="Hirt R.P."/>
            <person name="Silva J.C."/>
            <person name="Delcher A.L."/>
            <person name="Schatz M."/>
            <person name="Zhao Q."/>
            <person name="Wortman J.R."/>
            <person name="Bidwell S.L."/>
            <person name="Alsmark U.C.M."/>
            <person name="Besteiro S."/>
            <person name="Sicheritz-Ponten T."/>
            <person name="Noel C.J."/>
            <person name="Dacks J.B."/>
            <person name="Foster P.G."/>
            <person name="Simillion C."/>
            <person name="Van de Peer Y."/>
            <person name="Miranda-Saavedra D."/>
            <person name="Barton G.J."/>
            <person name="Westrop G.D."/>
            <person name="Mueller S."/>
            <person name="Dessi D."/>
            <person name="Fiori P.L."/>
            <person name="Ren Q."/>
            <person name="Paulsen I."/>
            <person name="Zhang H."/>
            <person name="Bastida-Corcuera F.D."/>
            <person name="Simoes-Barbosa A."/>
            <person name="Brown M.T."/>
            <person name="Hayes R.D."/>
            <person name="Mukherjee M."/>
            <person name="Okumura C.Y."/>
            <person name="Schneider R."/>
            <person name="Smith A.J."/>
            <person name="Vanacova S."/>
            <person name="Villalvazo M."/>
            <person name="Haas B.J."/>
            <person name="Pertea M."/>
            <person name="Feldblyum T.V."/>
            <person name="Utterback T.R."/>
            <person name="Shu C.L."/>
            <person name="Osoegawa K."/>
            <person name="de Jong P.J."/>
            <person name="Hrdy I."/>
            <person name="Horvathova L."/>
            <person name="Zubacova Z."/>
            <person name="Dolezal P."/>
            <person name="Malik S.B."/>
            <person name="Logsdon J.M. Jr."/>
            <person name="Henze K."/>
            <person name="Gupta A."/>
            <person name="Wang C.C."/>
            <person name="Dunne R.L."/>
            <person name="Upcroft J.A."/>
            <person name="Upcroft P."/>
            <person name="White O."/>
            <person name="Salzberg S.L."/>
            <person name="Tang P."/>
            <person name="Chiu C.-H."/>
            <person name="Lee Y.-S."/>
            <person name="Embley T.M."/>
            <person name="Coombs G.H."/>
            <person name="Mottram J.C."/>
            <person name="Tachezy J."/>
            <person name="Fraser-Liggett C.M."/>
            <person name="Johnson P.J."/>
        </authorList>
    </citation>
    <scope>NUCLEOTIDE SEQUENCE [LARGE SCALE GENOMIC DNA]</scope>
    <source>
        <strain evidence="4">G3</strain>
    </source>
</reference>
<dbReference type="STRING" id="5722.A2DUM0"/>
<proteinExistence type="predicted"/>